<dbReference type="InterPro" id="IPR036514">
    <property type="entry name" value="SGNH_hydro_sf"/>
</dbReference>
<dbReference type="Gene3D" id="3.40.50.1110">
    <property type="entry name" value="SGNH hydrolase"/>
    <property type="match status" value="1"/>
</dbReference>
<gene>
    <name evidence="2" type="ORF">H6G24_27105</name>
</gene>
<protein>
    <submittedName>
        <fullName evidence="2">G-D-S-L family lipolytic protein</fullName>
    </submittedName>
</protein>
<dbReference type="InterPro" id="IPR051532">
    <property type="entry name" value="Ester_Hydrolysis_Enzymes"/>
</dbReference>
<dbReference type="RefSeq" id="WP_190548162.1">
    <property type="nucleotide sequence ID" value="NZ_CAWPNO010000088.1"/>
</dbReference>
<dbReference type="SUPFAM" id="SSF52266">
    <property type="entry name" value="SGNH hydrolase"/>
    <property type="match status" value="1"/>
</dbReference>
<dbReference type="Pfam" id="PF13472">
    <property type="entry name" value="Lipase_GDSL_2"/>
    <property type="match status" value="1"/>
</dbReference>
<dbReference type="InterPro" id="IPR013830">
    <property type="entry name" value="SGNH_hydro"/>
</dbReference>
<evidence type="ECO:0000313" key="3">
    <source>
        <dbReference type="Proteomes" id="UP000658514"/>
    </source>
</evidence>
<dbReference type="PANTHER" id="PTHR30383:SF5">
    <property type="entry name" value="SGNH HYDROLASE-TYPE ESTERASE DOMAIN-CONTAINING PROTEIN"/>
    <property type="match status" value="1"/>
</dbReference>
<sequence length="354" mass="40107">MRDPYLLTAGLLTVLAIPASALPQMSIILPEHSRFQWNLQQGSQSKINQQSIPSVNFFLKEFPHPGLQTSAISQPILGEKINPQSSLAVPRFSDDKFAKLVESSVNSTFPEANRVLASGSQLYDQRLEALKTVQQNKRLFADSLQSLESANKRQLTYEDWKRLLVLEAKSIARSKGTDSLGILVGDSLSMWFPQEKLPAGKLWLNQGISGDTSTGILKRLSAFSETRPDVIYIMAGINDLRKGTKDEVILRNHRRIMRTLRLSHPNAKIIVQSILPTRLPNISNQRIRNLNTQIEVIAKQEKVTYVNMYKWFTDLEGKLREDLTTDGLHLSLDGYDLWRAEIEKLELKSTERNN</sequence>
<evidence type="ECO:0000313" key="2">
    <source>
        <dbReference type="EMBL" id="MBD2199105.1"/>
    </source>
</evidence>
<organism evidence="2 3">
    <name type="scientific">Calothrix parietina FACHB-288</name>
    <dbReference type="NCBI Taxonomy" id="2692896"/>
    <lineage>
        <taxon>Bacteria</taxon>
        <taxon>Bacillati</taxon>
        <taxon>Cyanobacteriota</taxon>
        <taxon>Cyanophyceae</taxon>
        <taxon>Nostocales</taxon>
        <taxon>Calotrichaceae</taxon>
        <taxon>Calothrix</taxon>
    </lineage>
</organism>
<dbReference type="PANTHER" id="PTHR30383">
    <property type="entry name" value="THIOESTERASE 1/PROTEASE 1/LYSOPHOSPHOLIPASE L1"/>
    <property type="match status" value="1"/>
</dbReference>
<dbReference type="Proteomes" id="UP000658514">
    <property type="component" value="Unassembled WGS sequence"/>
</dbReference>
<accession>A0ABR8AIM9</accession>
<dbReference type="CDD" id="cd01828">
    <property type="entry name" value="sialate_O-acetylesterase_like2"/>
    <property type="match status" value="1"/>
</dbReference>
<comment type="caution">
    <text evidence="2">The sequence shown here is derived from an EMBL/GenBank/DDBJ whole genome shotgun (WGS) entry which is preliminary data.</text>
</comment>
<dbReference type="EMBL" id="JACJQH010000053">
    <property type="protein sequence ID" value="MBD2199105.1"/>
    <property type="molecule type" value="Genomic_DNA"/>
</dbReference>
<evidence type="ECO:0000259" key="1">
    <source>
        <dbReference type="Pfam" id="PF13472"/>
    </source>
</evidence>
<reference evidence="2 3" key="1">
    <citation type="journal article" date="2020" name="ISME J.">
        <title>Comparative genomics reveals insights into cyanobacterial evolution and habitat adaptation.</title>
        <authorList>
            <person name="Chen M.Y."/>
            <person name="Teng W.K."/>
            <person name="Zhao L."/>
            <person name="Hu C.X."/>
            <person name="Zhou Y.K."/>
            <person name="Han B.P."/>
            <person name="Song L.R."/>
            <person name="Shu W.S."/>
        </authorList>
    </citation>
    <scope>NUCLEOTIDE SEQUENCE [LARGE SCALE GENOMIC DNA]</scope>
    <source>
        <strain evidence="2 3">FACHB-288</strain>
    </source>
</reference>
<proteinExistence type="predicted"/>
<name>A0ABR8AIM9_9CYAN</name>
<feature type="domain" description="SGNH hydrolase-type esterase" evidence="1">
    <location>
        <begin position="202"/>
        <end position="337"/>
    </location>
</feature>
<keyword evidence="3" id="KW-1185">Reference proteome</keyword>